<feature type="repeat" description="PPR" evidence="5">
    <location>
        <begin position="85"/>
        <end position="115"/>
    </location>
</feature>
<sequence length="1193" mass="132942">MWNGDALSATRLFGEIIGSGNEVTWIVMMKGYVKRNETEKARDLFERMPLEMKSVKAWAVMLGGYVSNREMEAARMFFEEIPEKNSFVWSLMISGYFRAGDVDEASGVFNRVKVRDLVIWNSLITGYAQNGYSDGAIDAFYKMQGEGFEPDAVTVSSVLSACAQSCRLDVGTEVHSLINRIGIELNEFVSNALIDMYAKCGDLESATSVFESLSLRSVACWNSMISCLAIHGKGGEALEMFRTMDTKPDEITFLAALSACVHGGFLVDGLKIFLEMKNRDVKPNVKHFGCLVHLLGLSGKLKEAYGLVREMPVKPNDTVLGALLGACKVHMDTEMAEQVMKIIETAGSVINGDSENHLVLISNLYAHAESWQTAETLRVEMEKRAAFRASAVSAQKLLNRDSPTLASCHSSGQGATTSSILQQHFGEVGNQNCPPNTSVEKKNEGKRTARKLLFEDDSPEENCPSPGLSYIDSQEPGEASQASALKFVDKLISESGLNFDVEAEADYGRRTEEKLDKISSVKGPLELAKKASYKARALGNSMFEWDDNREDEGGGDICLRRKEELFGVASKSQRRSSVPREQRRELEVSVDKSQRRAHSDSRLLQRCVTRGPKMIQAAKKNLGKELNAVSEEGYNRISDMRDLVELGYETQVAAEAVDAVRSGGRSKVNGEASPGNKLSPGEERVITRQSKGTKRIQAMGKEELLRRRRMNKASPSPAKACRKSIGKSSNGDQLDKGGPYCSKRRIVHTAPRESRDNLVDELDEVSKESKTRMFDRREEVEAGPDTQMAAEVISALHSGDARDEGKKSSGGVVTRKSKRLKGIQAVDDDIESLKPKTKKAKSVLVKAYSKNEKLDLPDEAVVSKLLKQPSRGEADVLSYPKRRRSARFLQDQVTEAERSSEPDFDTPVKSKEPSKNVSPVCMGDEYHRLSCKDSRTSNTTREFRNLTSPLVEPLPETKSTRKRKDLGSVRVLFSQHLDEDVTKHQKKILARFDISEASSMTEATHFVADNFTRTRNMLEAIASGKPVVTTQWLESIDQVNIYVDEDLYILRDSKKEKEFGFNMGVSLARARQNPLLEGRRVFITPNTKPGLNTITTLVMAVHGQPVERVGRSVLSDEKVPENLLVLSCEEDRDISIPFLERGAEVYSSELVLNGIVTQKLEYERYRLFTDHVRRTRSTIWIRDGKGKFQRRRG</sequence>
<comment type="caution">
    <text evidence="8">The sequence shown here is derived from an EMBL/GenBank/DDBJ whole genome shotgun (WGS) entry which is preliminary data.</text>
</comment>
<dbReference type="PROSITE" id="PS50172">
    <property type="entry name" value="BRCT"/>
    <property type="match status" value="1"/>
</dbReference>
<feature type="repeat" description="PPR" evidence="5">
    <location>
        <begin position="116"/>
        <end position="150"/>
    </location>
</feature>
<dbReference type="PANTHER" id="PTHR23196:SF1">
    <property type="entry name" value="PAX-INTERACTING PROTEIN 1"/>
    <property type="match status" value="1"/>
</dbReference>
<feature type="compositionally biased region" description="Basic and acidic residues" evidence="6">
    <location>
        <begin position="578"/>
        <end position="601"/>
    </location>
</feature>
<feature type="repeat" description="PPR" evidence="5">
    <location>
        <begin position="249"/>
        <end position="283"/>
    </location>
</feature>
<dbReference type="CDD" id="cd18432">
    <property type="entry name" value="BRCT_PAXIP1_rpt6_like"/>
    <property type="match status" value="1"/>
</dbReference>
<feature type="region of interest" description="Disordered" evidence="6">
    <location>
        <begin position="766"/>
        <end position="788"/>
    </location>
</feature>
<dbReference type="InterPro" id="IPR001357">
    <property type="entry name" value="BRCT_dom"/>
</dbReference>
<dbReference type="Pfam" id="PF16770">
    <property type="entry name" value="RTT107_BRCT_5"/>
    <property type="match status" value="1"/>
</dbReference>
<evidence type="ECO:0000256" key="3">
    <source>
        <dbReference type="ARBA" id="ARBA00022763"/>
    </source>
</evidence>
<dbReference type="Gene3D" id="1.25.40.10">
    <property type="entry name" value="Tetratricopeptide repeat domain"/>
    <property type="match status" value="3"/>
</dbReference>
<gene>
    <name evidence="8" type="ORF">DY000_02049422</name>
</gene>
<dbReference type="Gene3D" id="3.40.50.10190">
    <property type="entry name" value="BRCT domain"/>
    <property type="match status" value="2"/>
</dbReference>
<dbReference type="NCBIfam" id="TIGR00756">
    <property type="entry name" value="PPR"/>
    <property type="match status" value="5"/>
</dbReference>
<dbReference type="InterPro" id="IPR011990">
    <property type="entry name" value="TPR-like_helical_dom_sf"/>
</dbReference>
<feature type="region of interest" description="Disordered" evidence="6">
    <location>
        <begin position="797"/>
        <end position="816"/>
    </location>
</feature>
<evidence type="ECO:0000313" key="8">
    <source>
        <dbReference type="EMBL" id="KAF3608788.1"/>
    </source>
</evidence>
<keyword evidence="3" id="KW-0227">DNA damage</keyword>
<comment type="subcellular location">
    <subcellularLocation>
        <location evidence="1">Nucleus</location>
    </subcellularLocation>
</comment>
<evidence type="ECO:0000313" key="9">
    <source>
        <dbReference type="Proteomes" id="UP000266723"/>
    </source>
</evidence>
<dbReference type="EMBL" id="QGKV02000297">
    <property type="protein sequence ID" value="KAF3608788.1"/>
    <property type="molecule type" value="Genomic_DNA"/>
</dbReference>
<name>A0ABQ7EYM8_BRACR</name>
<evidence type="ECO:0000256" key="5">
    <source>
        <dbReference type="PROSITE-ProRule" id="PRU00708"/>
    </source>
</evidence>
<dbReference type="Pfam" id="PF13041">
    <property type="entry name" value="PPR_2"/>
    <property type="match status" value="1"/>
</dbReference>
<feature type="region of interest" description="Disordered" evidence="6">
    <location>
        <begin position="664"/>
        <end position="683"/>
    </location>
</feature>
<evidence type="ECO:0000256" key="4">
    <source>
        <dbReference type="ARBA" id="ARBA00023242"/>
    </source>
</evidence>
<feature type="region of interest" description="Disordered" evidence="6">
    <location>
        <begin position="569"/>
        <end position="601"/>
    </location>
</feature>
<keyword evidence="9" id="KW-1185">Reference proteome</keyword>
<feature type="compositionally biased region" description="Basic and acidic residues" evidence="6">
    <location>
        <begin position="895"/>
        <end position="914"/>
    </location>
</feature>
<dbReference type="CDD" id="cd17744">
    <property type="entry name" value="BRCT_MDC1_rpt1"/>
    <property type="match status" value="1"/>
</dbReference>
<dbReference type="InterPro" id="IPR036420">
    <property type="entry name" value="BRCT_dom_sf"/>
</dbReference>
<dbReference type="SMART" id="SM00292">
    <property type="entry name" value="BRCT"/>
    <property type="match status" value="1"/>
</dbReference>
<keyword evidence="4" id="KW-0539">Nucleus</keyword>
<dbReference type="Pfam" id="PF01535">
    <property type="entry name" value="PPR"/>
    <property type="match status" value="6"/>
</dbReference>
<keyword evidence="2" id="KW-0677">Repeat</keyword>
<accession>A0ABQ7EYM8</accession>
<dbReference type="PANTHER" id="PTHR23196">
    <property type="entry name" value="PAX TRANSCRIPTION ACTIVATION DOMAIN INTERACTING PROTEIN"/>
    <property type="match status" value="1"/>
</dbReference>
<reference evidence="8 9" key="1">
    <citation type="journal article" date="2020" name="BMC Genomics">
        <title>Intraspecific diversification of the crop wild relative Brassica cretica Lam. using demographic model selection.</title>
        <authorList>
            <person name="Kioukis A."/>
            <person name="Michalopoulou V.A."/>
            <person name="Briers L."/>
            <person name="Pirintsos S."/>
            <person name="Studholme D.J."/>
            <person name="Pavlidis P."/>
            <person name="Sarris P.F."/>
        </authorList>
    </citation>
    <scope>NUCLEOTIDE SEQUENCE [LARGE SCALE GENOMIC DNA]</scope>
    <source>
        <strain evidence="9">cv. PFS-1207/04</strain>
    </source>
</reference>
<proteinExistence type="predicted"/>
<protein>
    <recommendedName>
        <fullName evidence="7">BRCT domain-containing protein</fullName>
    </recommendedName>
</protein>
<feature type="repeat" description="PPR" evidence="5">
    <location>
        <begin position="186"/>
        <end position="220"/>
    </location>
</feature>
<feature type="domain" description="BRCT" evidence="7">
    <location>
        <begin position="938"/>
        <end position="1050"/>
    </location>
</feature>
<feature type="region of interest" description="Disordered" evidence="6">
    <location>
        <begin position="888"/>
        <end position="921"/>
    </location>
</feature>
<organism evidence="8 9">
    <name type="scientific">Brassica cretica</name>
    <name type="common">Mustard</name>
    <dbReference type="NCBI Taxonomy" id="69181"/>
    <lineage>
        <taxon>Eukaryota</taxon>
        <taxon>Viridiplantae</taxon>
        <taxon>Streptophyta</taxon>
        <taxon>Embryophyta</taxon>
        <taxon>Tracheophyta</taxon>
        <taxon>Spermatophyta</taxon>
        <taxon>Magnoliopsida</taxon>
        <taxon>eudicotyledons</taxon>
        <taxon>Gunneridae</taxon>
        <taxon>Pentapetalae</taxon>
        <taxon>rosids</taxon>
        <taxon>malvids</taxon>
        <taxon>Brassicales</taxon>
        <taxon>Brassicaceae</taxon>
        <taxon>Brassiceae</taxon>
        <taxon>Brassica</taxon>
    </lineage>
</organism>
<evidence type="ECO:0000256" key="1">
    <source>
        <dbReference type="ARBA" id="ARBA00004123"/>
    </source>
</evidence>
<dbReference type="Proteomes" id="UP000266723">
    <property type="component" value="Unassembled WGS sequence"/>
</dbReference>
<evidence type="ECO:0000256" key="6">
    <source>
        <dbReference type="SAM" id="MobiDB-lite"/>
    </source>
</evidence>
<dbReference type="Pfam" id="PF16589">
    <property type="entry name" value="BRCT_2"/>
    <property type="match status" value="1"/>
</dbReference>
<evidence type="ECO:0000256" key="2">
    <source>
        <dbReference type="ARBA" id="ARBA00022737"/>
    </source>
</evidence>
<dbReference type="SUPFAM" id="SSF52113">
    <property type="entry name" value="BRCT domain"/>
    <property type="match status" value="1"/>
</dbReference>
<evidence type="ECO:0000259" key="7">
    <source>
        <dbReference type="PROSITE" id="PS50172"/>
    </source>
</evidence>
<dbReference type="PROSITE" id="PS51375">
    <property type="entry name" value="PPR"/>
    <property type="match status" value="5"/>
</dbReference>
<dbReference type="InterPro" id="IPR051579">
    <property type="entry name" value="DDR_Transcriptional_Reg"/>
</dbReference>
<dbReference type="InterPro" id="IPR002885">
    <property type="entry name" value="PPR_rpt"/>
</dbReference>
<feature type="compositionally biased region" description="Basic and acidic residues" evidence="6">
    <location>
        <begin position="766"/>
        <end position="780"/>
    </location>
</feature>
<feature type="region of interest" description="Disordered" evidence="6">
    <location>
        <begin position="708"/>
        <end position="747"/>
    </location>
</feature>
<feature type="repeat" description="PPR" evidence="5">
    <location>
        <begin position="21"/>
        <end position="51"/>
    </location>
</feature>